<feature type="compositionally biased region" description="Low complexity" evidence="1">
    <location>
        <begin position="1"/>
        <end position="16"/>
    </location>
</feature>
<sequence>MLERSSYSDCGGSSSDELGGGVNVPADGAGLKAPQCDLEIPNRLNLKEDSELADGAIICAKHQAQARTAVAAPSTGTPCFTSTPSARAGAPL</sequence>
<evidence type="ECO:0000256" key="1">
    <source>
        <dbReference type="SAM" id="MobiDB-lite"/>
    </source>
</evidence>
<keyword evidence="3" id="KW-1185">Reference proteome</keyword>
<feature type="region of interest" description="Disordered" evidence="1">
    <location>
        <begin position="71"/>
        <end position="92"/>
    </location>
</feature>
<proteinExistence type="predicted"/>
<dbReference type="Proteomes" id="UP000314294">
    <property type="component" value="Unassembled WGS sequence"/>
</dbReference>
<feature type="region of interest" description="Disordered" evidence="1">
    <location>
        <begin position="1"/>
        <end position="26"/>
    </location>
</feature>
<comment type="caution">
    <text evidence="2">The sequence shown here is derived from an EMBL/GenBank/DDBJ whole genome shotgun (WGS) entry which is preliminary data.</text>
</comment>
<gene>
    <name evidence="2" type="ORF">EYF80_029419</name>
</gene>
<evidence type="ECO:0000313" key="2">
    <source>
        <dbReference type="EMBL" id="TNN60338.1"/>
    </source>
</evidence>
<dbReference type="AlphaFoldDB" id="A0A4Z2H3A0"/>
<evidence type="ECO:0000313" key="3">
    <source>
        <dbReference type="Proteomes" id="UP000314294"/>
    </source>
</evidence>
<feature type="compositionally biased region" description="Polar residues" evidence="1">
    <location>
        <begin position="74"/>
        <end position="85"/>
    </location>
</feature>
<accession>A0A4Z2H3A0</accession>
<reference evidence="2 3" key="1">
    <citation type="submission" date="2019-03" db="EMBL/GenBank/DDBJ databases">
        <title>First draft genome of Liparis tanakae, snailfish: a comprehensive survey of snailfish specific genes.</title>
        <authorList>
            <person name="Kim W."/>
            <person name="Song I."/>
            <person name="Jeong J.-H."/>
            <person name="Kim D."/>
            <person name="Kim S."/>
            <person name="Ryu S."/>
            <person name="Song J.Y."/>
            <person name="Lee S.K."/>
        </authorList>
    </citation>
    <scope>NUCLEOTIDE SEQUENCE [LARGE SCALE GENOMIC DNA]</scope>
    <source>
        <tissue evidence="2">Muscle</tissue>
    </source>
</reference>
<dbReference type="EMBL" id="SRLO01000335">
    <property type="protein sequence ID" value="TNN60338.1"/>
    <property type="molecule type" value="Genomic_DNA"/>
</dbReference>
<organism evidence="2 3">
    <name type="scientific">Liparis tanakae</name>
    <name type="common">Tanaka's snailfish</name>
    <dbReference type="NCBI Taxonomy" id="230148"/>
    <lineage>
        <taxon>Eukaryota</taxon>
        <taxon>Metazoa</taxon>
        <taxon>Chordata</taxon>
        <taxon>Craniata</taxon>
        <taxon>Vertebrata</taxon>
        <taxon>Euteleostomi</taxon>
        <taxon>Actinopterygii</taxon>
        <taxon>Neopterygii</taxon>
        <taxon>Teleostei</taxon>
        <taxon>Neoteleostei</taxon>
        <taxon>Acanthomorphata</taxon>
        <taxon>Eupercaria</taxon>
        <taxon>Perciformes</taxon>
        <taxon>Cottioidei</taxon>
        <taxon>Cottales</taxon>
        <taxon>Liparidae</taxon>
        <taxon>Liparis</taxon>
    </lineage>
</organism>
<protein>
    <submittedName>
        <fullName evidence="2">Uncharacterized protein</fullName>
    </submittedName>
</protein>
<name>A0A4Z2H3A0_9TELE</name>